<dbReference type="Pfam" id="PF13191">
    <property type="entry name" value="AAA_16"/>
    <property type="match status" value="1"/>
</dbReference>
<dbReference type="InterPro" id="IPR041664">
    <property type="entry name" value="AAA_16"/>
</dbReference>
<comment type="caution">
    <text evidence="2">The sequence shown here is derived from an EMBL/GenBank/DDBJ whole genome shotgun (WGS) entry which is preliminary data.</text>
</comment>
<dbReference type="GO" id="GO:0005524">
    <property type="term" value="F:ATP binding"/>
    <property type="evidence" value="ECO:0007669"/>
    <property type="project" value="UniProtKB-KW"/>
</dbReference>
<evidence type="ECO:0000313" key="2">
    <source>
        <dbReference type="EMBL" id="RMI42028.1"/>
    </source>
</evidence>
<keyword evidence="2" id="KW-0067">ATP-binding</keyword>
<keyword evidence="3" id="KW-1185">Reference proteome</keyword>
<dbReference type="AlphaFoldDB" id="A0A3M2M4I8"/>
<sequence length="292" mass="31280">MFGEQVSVCGMRSAFYQGVEKGRSGRGAACADQLPSREGGVTDVMREQDWFDALESAISRAVEAGDREARGAGERSRSVRVQLTGHPEVLALWEQVLTGREATGKEGLARRLAGLAVRDEGVRRALAGWLDPSRDASMEPVHHTNSLSDSAQVLGPNVQARDIHGGIHLHGLPSPLGDRPPVPRQLPPYSANFVGREAELRALEECRASAPGGSPRLVVVTGPPGIGKTTLVTRWLAQVADEFVDGQLFADLGAYGPAGPVSRARCWNTSSGRWARPRSLRAWPSARPCGGR</sequence>
<organism evidence="2 3">
    <name type="scientific">Streptomyces triticirhizae</name>
    <dbReference type="NCBI Taxonomy" id="2483353"/>
    <lineage>
        <taxon>Bacteria</taxon>
        <taxon>Bacillati</taxon>
        <taxon>Actinomycetota</taxon>
        <taxon>Actinomycetes</taxon>
        <taxon>Kitasatosporales</taxon>
        <taxon>Streptomycetaceae</taxon>
        <taxon>Streptomyces</taxon>
    </lineage>
</organism>
<name>A0A3M2M4I8_9ACTN</name>
<reference evidence="2 3" key="1">
    <citation type="submission" date="2018-10" db="EMBL/GenBank/DDBJ databases">
        <title>Isolation, diversity and antifungal activity of actinobacteria from wheat.</title>
        <authorList>
            <person name="Han C."/>
        </authorList>
    </citation>
    <scope>NUCLEOTIDE SEQUENCE [LARGE SCALE GENOMIC DNA]</scope>
    <source>
        <strain evidence="2 3">NEAU-YY642</strain>
    </source>
</reference>
<dbReference type="SUPFAM" id="SSF52540">
    <property type="entry name" value="P-loop containing nucleoside triphosphate hydrolases"/>
    <property type="match status" value="1"/>
</dbReference>
<evidence type="ECO:0000259" key="1">
    <source>
        <dbReference type="Pfam" id="PF13191"/>
    </source>
</evidence>
<dbReference type="Gene3D" id="3.40.50.300">
    <property type="entry name" value="P-loop containing nucleotide triphosphate hydrolases"/>
    <property type="match status" value="1"/>
</dbReference>
<feature type="domain" description="Orc1-like AAA ATPase" evidence="1">
    <location>
        <begin position="192"/>
        <end position="242"/>
    </location>
</feature>
<accession>A0A3M2M4I8</accession>
<dbReference type="Proteomes" id="UP000278673">
    <property type="component" value="Unassembled WGS sequence"/>
</dbReference>
<dbReference type="EMBL" id="RFFJ01000039">
    <property type="protein sequence ID" value="RMI42028.1"/>
    <property type="molecule type" value="Genomic_DNA"/>
</dbReference>
<gene>
    <name evidence="2" type="ORF">EBN88_09910</name>
</gene>
<proteinExistence type="predicted"/>
<keyword evidence="2" id="KW-0547">Nucleotide-binding</keyword>
<dbReference type="InterPro" id="IPR027417">
    <property type="entry name" value="P-loop_NTPase"/>
</dbReference>
<protein>
    <submittedName>
        <fullName evidence="2">ATP-binding protein</fullName>
    </submittedName>
</protein>
<evidence type="ECO:0000313" key="3">
    <source>
        <dbReference type="Proteomes" id="UP000278673"/>
    </source>
</evidence>